<dbReference type="RefSeq" id="WP_079324496.1">
    <property type="nucleotide sequence ID" value="NZ_JAESOU010000022.1"/>
</dbReference>
<dbReference type="AlphaFoldDB" id="A0A1B1LR63"/>
<dbReference type="EMBL" id="KU356480">
    <property type="protein sequence ID" value="ANS55519.1"/>
    <property type="molecule type" value="Genomic_DNA"/>
</dbReference>
<geneLocation type="plasmid" evidence="1">
    <name>pVPS92-VEB</name>
</geneLocation>
<evidence type="ECO:0000313" key="1">
    <source>
        <dbReference type="EMBL" id="ANS55519.1"/>
    </source>
</evidence>
<name>A0A1B1LR63_VIBPH</name>
<protein>
    <submittedName>
        <fullName evidence="1">Uncharacterized protein</fullName>
    </submittedName>
</protein>
<organism evidence="1">
    <name type="scientific">Vibrio parahaemolyticus</name>
    <dbReference type="NCBI Taxonomy" id="670"/>
    <lineage>
        <taxon>Bacteria</taxon>
        <taxon>Pseudomonadati</taxon>
        <taxon>Pseudomonadota</taxon>
        <taxon>Gammaproteobacteria</taxon>
        <taxon>Vibrionales</taxon>
        <taxon>Vibrionaceae</taxon>
        <taxon>Vibrio</taxon>
    </lineage>
</organism>
<proteinExistence type="predicted"/>
<reference evidence="1" key="1">
    <citation type="journal article" date="2016" name="Antimicrob. Agents Chemother.">
        <title>Genetic Characterization of a blaVEB-2-carrying plasmid in Vibrio parahaemolyticus.</title>
        <authorList>
            <person name="Li R."/>
            <person name="Ye L."/>
            <person name="Zheng Z."/>
            <person name="Chan E.W."/>
            <person name="Chen S."/>
        </authorList>
    </citation>
    <scope>NUCLEOTIDE SEQUENCE</scope>
    <source>
        <strain evidence="1">VPS92</strain>
        <plasmid evidence="1">pVPS92-VEB</plasmid>
    </source>
</reference>
<accession>A0A1B1LR63</accession>
<keyword evidence="1" id="KW-0614">Plasmid</keyword>
<sequence length="251" mass="28643">MTISVFEQCVAVFDPALLGHLTTQYPWSQNESKVSSEEINQALLSPLDLIQPGHFTDDPFEHDKVDNFSASRDEHIRRIGWFVKNWNPSINHALLASMTGPNHFEFKDGNHRMHAAYHRREKEISIKFEFGNCADIENHDGFLRWVSKPSHNGVFGVSIVSSADMGCEVLFDGINRFWINDAEMGMCICSLKEKMILQRSFRDGNTIPSLTGKNATVEEMVESMFSIYPDFEVSRDKVTQSIIDLRLCTSY</sequence>